<dbReference type="EMBL" id="JACSPZ010000014">
    <property type="protein sequence ID" value="MBD8038710.1"/>
    <property type="molecule type" value="Genomic_DNA"/>
</dbReference>
<evidence type="ECO:0000313" key="2">
    <source>
        <dbReference type="EMBL" id="MBD8038710.1"/>
    </source>
</evidence>
<feature type="transmembrane region" description="Helical" evidence="1">
    <location>
        <begin position="72"/>
        <end position="91"/>
    </location>
</feature>
<feature type="transmembrane region" description="Helical" evidence="1">
    <location>
        <begin position="36"/>
        <end position="60"/>
    </location>
</feature>
<reference evidence="2 3" key="1">
    <citation type="submission" date="2020-08" db="EMBL/GenBank/DDBJ databases">
        <title>A Genomic Blueprint of the Chicken Gut Microbiome.</title>
        <authorList>
            <person name="Gilroy R."/>
            <person name="Ravi A."/>
            <person name="Getino M."/>
            <person name="Pursley I."/>
            <person name="Horton D.L."/>
            <person name="Alikhan N.-F."/>
            <person name="Baker D."/>
            <person name="Gharbi K."/>
            <person name="Hall N."/>
            <person name="Watson M."/>
            <person name="Adriaenssens E.M."/>
            <person name="Foster-Nyarko E."/>
            <person name="Jarju S."/>
            <person name="Secka A."/>
            <person name="Antonio M."/>
            <person name="Oren A."/>
            <person name="Chaudhuri R."/>
            <person name="La Ragione R.M."/>
            <person name="Hildebrand F."/>
            <person name="Pallen M.J."/>
        </authorList>
    </citation>
    <scope>NUCLEOTIDE SEQUENCE [LARGE SCALE GENOMIC DNA]</scope>
    <source>
        <strain evidence="2 3">A46</strain>
    </source>
</reference>
<accession>A0ABR8Y3D1</accession>
<dbReference type="InterPro" id="IPR019235">
    <property type="entry name" value="DUF2178_TM"/>
</dbReference>
<proteinExistence type="predicted"/>
<gene>
    <name evidence="2" type="ORF">H9635_18355</name>
</gene>
<keyword evidence="1" id="KW-0812">Transmembrane</keyword>
<organism evidence="2 3">
    <name type="scientific">Solibacillus faecavium</name>
    <dbReference type="NCBI Taxonomy" id="2762221"/>
    <lineage>
        <taxon>Bacteria</taxon>
        <taxon>Bacillati</taxon>
        <taxon>Bacillota</taxon>
        <taxon>Bacilli</taxon>
        <taxon>Bacillales</taxon>
        <taxon>Caryophanaceae</taxon>
        <taxon>Solibacillus</taxon>
    </lineage>
</organism>
<evidence type="ECO:0000256" key="1">
    <source>
        <dbReference type="SAM" id="Phobius"/>
    </source>
</evidence>
<sequence>MLDTLTTVSGFLLLATIFYWFHFLDKNKNDERGDHIVGKAAKISFSSLFVIMGIITVFYTTEAITADNLFNYMLIGLSVGTLIHTVSLFLYDRKYQ</sequence>
<name>A0ABR8Y3D1_9BACL</name>
<feature type="transmembrane region" description="Helical" evidence="1">
    <location>
        <begin position="6"/>
        <end position="24"/>
    </location>
</feature>
<protein>
    <submittedName>
        <fullName evidence="2">Uncharacterized protein</fullName>
    </submittedName>
</protein>
<comment type="caution">
    <text evidence="2">The sequence shown here is derived from an EMBL/GenBank/DDBJ whole genome shotgun (WGS) entry which is preliminary data.</text>
</comment>
<evidence type="ECO:0000313" key="3">
    <source>
        <dbReference type="Proteomes" id="UP000619101"/>
    </source>
</evidence>
<keyword evidence="1" id="KW-0472">Membrane</keyword>
<dbReference type="Proteomes" id="UP000619101">
    <property type="component" value="Unassembled WGS sequence"/>
</dbReference>
<keyword evidence="1" id="KW-1133">Transmembrane helix</keyword>
<keyword evidence="3" id="KW-1185">Reference proteome</keyword>
<dbReference type="RefSeq" id="WP_191701773.1">
    <property type="nucleotide sequence ID" value="NZ_JACSPZ010000014.1"/>
</dbReference>
<dbReference type="Pfam" id="PF09946">
    <property type="entry name" value="DUF2178"/>
    <property type="match status" value="1"/>
</dbReference>